<name>A0ACC2T2R9_9FUNG</name>
<comment type="caution">
    <text evidence="1">The sequence shown here is derived from an EMBL/GenBank/DDBJ whole genome shotgun (WGS) entry which is preliminary data.</text>
</comment>
<organism evidence="1 2">
    <name type="scientific">Entomophthora muscae</name>
    <dbReference type="NCBI Taxonomy" id="34485"/>
    <lineage>
        <taxon>Eukaryota</taxon>
        <taxon>Fungi</taxon>
        <taxon>Fungi incertae sedis</taxon>
        <taxon>Zoopagomycota</taxon>
        <taxon>Entomophthoromycotina</taxon>
        <taxon>Entomophthoromycetes</taxon>
        <taxon>Entomophthorales</taxon>
        <taxon>Entomophthoraceae</taxon>
        <taxon>Entomophthora</taxon>
    </lineage>
</organism>
<reference evidence="1" key="1">
    <citation type="submission" date="2022-04" db="EMBL/GenBank/DDBJ databases">
        <title>Genome of the entomopathogenic fungus Entomophthora muscae.</title>
        <authorList>
            <person name="Elya C."/>
            <person name="Lovett B.R."/>
            <person name="Lee E."/>
            <person name="Macias A.M."/>
            <person name="Hajek A.E."/>
            <person name="De Bivort B.L."/>
            <person name="Kasson M.T."/>
            <person name="De Fine Licht H.H."/>
            <person name="Stajich J.E."/>
        </authorList>
    </citation>
    <scope>NUCLEOTIDE SEQUENCE</scope>
    <source>
        <strain evidence="1">Berkeley</strain>
    </source>
</reference>
<protein>
    <submittedName>
        <fullName evidence="1">Uncharacterized protein</fullName>
    </submittedName>
</protein>
<dbReference type="Proteomes" id="UP001165960">
    <property type="component" value="Unassembled WGS sequence"/>
</dbReference>
<accession>A0ACC2T2R9</accession>
<dbReference type="EMBL" id="QTSX02003682">
    <property type="protein sequence ID" value="KAJ9068862.1"/>
    <property type="molecule type" value="Genomic_DNA"/>
</dbReference>
<proteinExistence type="predicted"/>
<evidence type="ECO:0000313" key="2">
    <source>
        <dbReference type="Proteomes" id="UP001165960"/>
    </source>
</evidence>
<evidence type="ECO:0000313" key="1">
    <source>
        <dbReference type="EMBL" id="KAJ9068862.1"/>
    </source>
</evidence>
<sequence length="192" mass="21150">MKSRLTRASILNGSVVTFLVPFQASLSARPGTSGMEASYCGVHRPTVSGIAGSQELGCYSIALSGGYEDDVDEGEVFTYTGSGGRDLRGTKNKPKNLRTAPQSSDQVFERNNLALKISHETEKPVRVIRGYKLDSPYAPAEGYRYDGLYKVIKVWRERGSSGYLVCRFKLKRLPNQDPLPVSPVVPKEVKME</sequence>
<gene>
    <name evidence="1" type="ORF">DSO57_1024403</name>
</gene>
<keyword evidence="2" id="KW-1185">Reference proteome</keyword>